<dbReference type="eggNOG" id="COG0860">
    <property type="taxonomic scope" value="Bacteria"/>
</dbReference>
<dbReference type="InterPro" id="IPR013783">
    <property type="entry name" value="Ig-like_fold"/>
</dbReference>
<feature type="signal peptide" evidence="1">
    <location>
        <begin position="1"/>
        <end position="20"/>
    </location>
</feature>
<dbReference type="RefSeq" id="WP_009123992.1">
    <property type="nucleotide sequence ID" value="NZ_GL882614.1"/>
</dbReference>
<dbReference type="SUPFAM" id="SSF53187">
    <property type="entry name" value="Zn-dependent exopeptidases"/>
    <property type="match status" value="1"/>
</dbReference>
<evidence type="ECO:0000256" key="1">
    <source>
        <dbReference type="SAM" id="SignalP"/>
    </source>
</evidence>
<accession>F3PPU3</accession>
<reference evidence="3 4" key="1">
    <citation type="submission" date="2011-02" db="EMBL/GenBank/DDBJ databases">
        <authorList>
            <person name="Weinstock G."/>
            <person name="Sodergren E."/>
            <person name="Clifton S."/>
            <person name="Fulton L."/>
            <person name="Fulton B."/>
            <person name="Courtney L."/>
            <person name="Fronick C."/>
            <person name="Harrison M."/>
            <person name="Strong C."/>
            <person name="Farmer C."/>
            <person name="Delahaunty K."/>
            <person name="Markovic C."/>
            <person name="Hall O."/>
            <person name="Minx P."/>
            <person name="Tomlinson C."/>
            <person name="Mitreva M."/>
            <person name="Hou S."/>
            <person name="Chen J."/>
            <person name="Wollam A."/>
            <person name="Pepin K.H."/>
            <person name="Johnson M."/>
            <person name="Bhonagiri V."/>
            <person name="Zhang X."/>
            <person name="Suruliraj S."/>
            <person name="Warren W."/>
            <person name="Chinwalla A."/>
            <person name="Mardis E.R."/>
            <person name="Wilson R.K."/>
        </authorList>
    </citation>
    <scope>NUCLEOTIDE SEQUENCE [LARGE SCALE GENOMIC DNA]</scope>
    <source>
        <strain evidence="3 4">YIT 12057</strain>
    </source>
</reference>
<proteinExistence type="predicted"/>
<dbReference type="Gene3D" id="2.60.40.10">
    <property type="entry name" value="Immunoglobulins"/>
    <property type="match status" value="1"/>
</dbReference>
<dbReference type="SUPFAM" id="SSF49265">
    <property type="entry name" value="Fibronectin type III"/>
    <property type="match status" value="1"/>
</dbReference>
<dbReference type="CDD" id="cd14488">
    <property type="entry name" value="CBM6-CBM35-CBM36_like_2"/>
    <property type="match status" value="1"/>
</dbReference>
<dbReference type="Proteomes" id="UP000003416">
    <property type="component" value="Unassembled WGS sequence"/>
</dbReference>
<feature type="chain" id="PRO_5003300128" evidence="1">
    <location>
        <begin position="21"/>
        <end position="975"/>
    </location>
</feature>
<evidence type="ECO:0000313" key="4">
    <source>
        <dbReference type="Proteomes" id="UP000003416"/>
    </source>
</evidence>
<dbReference type="HOGENOM" id="CLU_014520_0_0_10"/>
<evidence type="ECO:0000313" key="3">
    <source>
        <dbReference type="EMBL" id="EGF58985.1"/>
    </source>
</evidence>
<organism evidence="3 4">
    <name type="scientific">Bacteroides fluxus YIT 12057</name>
    <dbReference type="NCBI Taxonomy" id="763034"/>
    <lineage>
        <taxon>Bacteria</taxon>
        <taxon>Pseudomonadati</taxon>
        <taxon>Bacteroidota</taxon>
        <taxon>Bacteroidia</taxon>
        <taxon>Bacteroidales</taxon>
        <taxon>Bacteroidaceae</taxon>
        <taxon>Bacteroides</taxon>
    </lineage>
</organism>
<name>F3PPU3_9BACE</name>
<dbReference type="AlphaFoldDB" id="F3PPU3"/>
<dbReference type="PROSITE" id="PS50853">
    <property type="entry name" value="FN3"/>
    <property type="match status" value="1"/>
</dbReference>
<dbReference type="GeneID" id="86048502"/>
<keyword evidence="1" id="KW-0732">Signal</keyword>
<comment type="caution">
    <text evidence="3">The sequence shown here is derived from an EMBL/GenBank/DDBJ whole genome shotgun (WGS) entry which is preliminary data.</text>
</comment>
<feature type="domain" description="Fibronectin type-III" evidence="2">
    <location>
        <begin position="592"/>
        <end position="688"/>
    </location>
</feature>
<evidence type="ECO:0000259" key="2">
    <source>
        <dbReference type="PROSITE" id="PS50853"/>
    </source>
</evidence>
<dbReference type="STRING" id="763034.HMPREF9446_00735"/>
<sequence length="975" mass="108964">MKKLYSALLSLLIGTATLTAQEVEQNVEERLENFFNEYTTNTVDIGTCKLDSFHIDFRKKKLSVYVNERFAYQPFRQENVDAIYRHLGQILPGPVNYFGITLFAGGRSIDELIPNLYRRGKKDKDRLFDNLENKGAPWVTCVSRPYEITRGLEGRHIALWQSHGQYYINNHDKWGWQRPRLFCTSEDQFTQSFLLPYLIPMLENAGANVFTPRERDTQKQEVIVDNDGTLSGKGGKGSLYLDVKSRKARWEQTGLPGFAQRKRVYQDGENPFLTGTARFAKTEKKKDKAFAEWVPDIPETGEYAVYVSYQTLPNSVSDAKYLVFHAGGVTEFKVNQRIGGGTWVYLGTFTFDKGKNDYSMVILSNESKEKGVVCADAVRFGGGMGNIARGGKTSGLPRYLEGARYSAQWAGMPYSVYGGYEGKNDMNDDINVRSRTVNYLAGKSVFNPAEDGLGVPFEMSMALHSDAGFSKEDAIIGSLGIYTTDFNDGRLNAGTDRYASRDLSDILLTQLQQDIRATFNIDWTRRSMWDRNYSETRLPAVPSTIVELLSHQNFADMRLGHDPNFKFTVGRALYKAILRYICNQHGKDYTVQPLPVSHFALRFGKKNTLELSWEGEDDPLEPTAKPREYIVYTRIGHGGFDNGVRVSSPSHTVKIEPGIVYSFKVTAINRGGESFPSEILAAYKAKHEQGRVLIVNGFDRISGPAVIDTPQAAGFDLAQDPGVPYLYDISLCGSQQNFNRKAAGRQLGDSGNEYEGMKIAGNTFDYPFIHGKAIQATGKYSFVSCSDEALESGTISPEDYPIMDYILGLEKTDNSSNPSRNIYYKTFSSPMQRVLTAYCLSGGNLLVSGAYVGSDMSTSQGDREFTRNLLKYGYGNSLQTTGNDIRVQGLGRTFSIPRLPNEQAYPVTAPDCILPVPPAFPVMTYSTGNVSAATAYQGKDYRTFVMGFPFESIEEEADRNAIMASILQFLGERKK</sequence>
<dbReference type="CDD" id="cd00063">
    <property type="entry name" value="FN3"/>
    <property type="match status" value="1"/>
</dbReference>
<gene>
    <name evidence="3" type="ORF">HMPREF9446_00735</name>
</gene>
<dbReference type="InterPro" id="IPR036116">
    <property type="entry name" value="FN3_sf"/>
</dbReference>
<dbReference type="Pfam" id="PF25275">
    <property type="entry name" value="Golvesin_C"/>
    <property type="match status" value="1"/>
</dbReference>
<dbReference type="SMART" id="SM00060">
    <property type="entry name" value="FN3"/>
    <property type="match status" value="1"/>
</dbReference>
<dbReference type="InterPro" id="IPR003961">
    <property type="entry name" value="FN3_dom"/>
</dbReference>
<protein>
    <submittedName>
        <fullName evidence="3">Fibronectin type III domain protein</fullName>
    </submittedName>
</protein>
<dbReference type="EMBL" id="AFBN01000013">
    <property type="protein sequence ID" value="EGF58985.1"/>
    <property type="molecule type" value="Genomic_DNA"/>
</dbReference>
<keyword evidence="4" id="KW-1185">Reference proteome</keyword>
<dbReference type="Gene3D" id="3.40.630.40">
    <property type="entry name" value="Zn-dependent exopeptidases"/>
    <property type="match status" value="1"/>
</dbReference>
<dbReference type="InterPro" id="IPR033803">
    <property type="entry name" value="CBD-like_Golvesin-Xly"/>
</dbReference>